<feature type="compositionally biased region" description="Basic residues" evidence="10">
    <location>
        <begin position="173"/>
        <end position="183"/>
    </location>
</feature>
<evidence type="ECO:0000256" key="10">
    <source>
        <dbReference type="SAM" id="MobiDB-lite"/>
    </source>
</evidence>
<accession>A0A978UYJ3</accession>
<feature type="compositionally biased region" description="Basic and acidic residues" evidence="10">
    <location>
        <begin position="42"/>
        <end position="125"/>
    </location>
</feature>
<feature type="domain" description="RRM" evidence="11">
    <location>
        <begin position="572"/>
        <end position="658"/>
    </location>
</feature>
<dbReference type="CDD" id="cd12231">
    <property type="entry name" value="RRM2_U2AF65"/>
    <property type="match status" value="1"/>
</dbReference>
<keyword evidence="8" id="KW-0539">Nucleus</keyword>
<evidence type="ECO:0000259" key="11">
    <source>
        <dbReference type="PROSITE" id="PS50102"/>
    </source>
</evidence>
<name>A0A978UYJ3_ZIZJJ</name>
<dbReference type="Pfam" id="PF00076">
    <property type="entry name" value="RRM_1"/>
    <property type="match status" value="2"/>
</dbReference>
<dbReference type="CDD" id="cd12230">
    <property type="entry name" value="RRM1_U2AF65"/>
    <property type="match status" value="1"/>
</dbReference>
<keyword evidence="7" id="KW-0508">mRNA splicing</keyword>
<comment type="subcellular location">
    <subcellularLocation>
        <location evidence="1">Nucleus</location>
    </subcellularLocation>
</comment>
<evidence type="ECO:0000313" key="13">
    <source>
        <dbReference type="Proteomes" id="UP000813462"/>
    </source>
</evidence>
<dbReference type="GO" id="GO:0005681">
    <property type="term" value="C:spliceosomal complex"/>
    <property type="evidence" value="ECO:0007669"/>
    <property type="project" value="UniProtKB-KW"/>
</dbReference>
<proteinExistence type="inferred from homology"/>
<dbReference type="FunFam" id="3.30.70.330:FF:000057">
    <property type="entry name" value="U2 snRNP auxiliary factor large subunit"/>
    <property type="match status" value="1"/>
</dbReference>
<dbReference type="GO" id="GO:0003723">
    <property type="term" value="F:RNA binding"/>
    <property type="evidence" value="ECO:0007669"/>
    <property type="project" value="UniProtKB-UniRule"/>
</dbReference>
<feature type="domain" description="RRM" evidence="11">
    <location>
        <begin position="331"/>
        <end position="414"/>
    </location>
</feature>
<keyword evidence="6 9" id="KW-0694">RNA-binding</keyword>
<dbReference type="InterPro" id="IPR012677">
    <property type="entry name" value="Nucleotide-bd_a/b_plait_sf"/>
</dbReference>
<evidence type="ECO:0000256" key="6">
    <source>
        <dbReference type="ARBA" id="ARBA00022884"/>
    </source>
</evidence>
<protein>
    <recommendedName>
        <fullName evidence="11">RRM domain-containing protein</fullName>
    </recommendedName>
</protein>
<dbReference type="Gene3D" id="3.30.70.330">
    <property type="match status" value="3"/>
</dbReference>
<reference evidence="12" key="1">
    <citation type="journal article" date="2021" name="Front. Plant Sci.">
        <title>Chromosome-Scale Genome Assembly for Chinese Sour Jujube and Insights Into Its Genome Evolution and Domestication Signature.</title>
        <authorList>
            <person name="Shen L.-Y."/>
            <person name="Luo H."/>
            <person name="Wang X.-L."/>
            <person name="Wang X.-M."/>
            <person name="Qiu X.-J."/>
            <person name="Liu H."/>
            <person name="Zhou S.-S."/>
            <person name="Jia K.-H."/>
            <person name="Nie S."/>
            <person name="Bao Y.-T."/>
            <person name="Zhang R.-G."/>
            <person name="Yun Q.-Z."/>
            <person name="Chai Y.-H."/>
            <person name="Lu J.-Y."/>
            <person name="Li Y."/>
            <person name="Zhao S.-W."/>
            <person name="Mao J.-F."/>
            <person name="Jia S.-G."/>
            <person name="Mao Y.-M."/>
        </authorList>
    </citation>
    <scope>NUCLEOTIDE SEQUENCE</scope>
    <source>
        <strain evidence="12">AT0</strain>
        <tissue evidence="12">Leaf</tissue>
    </source>
</reference>
<dbReference type="FunFam" id="3.30.70.330:FF:000225">
    <property type="entry name" value="U2 snRNP auxiliary factor large subunit"/>
    <property type="match status" value="1"/>
</dbReference>
<dbReference type="FunFam" id="3.30.70.330:FF:000111">
    <property type="entry name" value="U2 snRNP auxiliary factor large subunit"/>
    <property type="match status" value="1"/>
</dbReference>
<sequence length="667" mass="74741">MADYEERYEGNGEDVDNYGGGGGGGSTPHPRSNSHGVPDDYNESKSQHGSRDYERESSRSREKEREKGRDKEKDRDKDRERDRDREGRRSRDRERERERDKDRERDRDRDRDKDRDRERDRDRDRDRHHRDRHRDRSERRERGRERDDDDDEEFYRSRDYDRRRDYDRDREDRHRRRSSSRSRGRSEHRSKSRSRSRSRSKSKRISGFDMAPPASAMLAGAAAAVWKVRIKLHGVILKAMLGYLPHCADNGCEPTSVALMYKGEPMHRFDGSCSSSTGNYFLFCGRSQIPGASPTIPGMFPNMFPLATGQFPALPVMPVQAMTQQATRHARRVYVGGLPPTANEQSVATFFSQVMAAIGGNTAGPGDAVVNVYINHEKKFAFVEMRSVEEASNAMALDGIIFEGAPVKVRRPSDYNPSLAATLGPSQPNPNLNLAAVGLTPGSAGGLEGPDRIFVGGLPYYFTEAQIKELLESFGPLRGFDLVKDRETGNSKGYAFCVYQDLSVTDIACAALNGIKMGDKTLTVRRANQGANQPKPEQESVLLHAQQQIALQRFMLLQQPGAAASKVVCLTQVVSADELRDDEEYEDIVEDMRQEGGKFGPLASVVIPRPLPDGQPSPGVGKVFLEYVDADSASKARAGLNGRKFGGNQVVAVFYPENKFAEADYDG</sequence>
<feature type="compositionally biased region" description="Basic and acidic residues" evidence="10">
    <location>
        <begin position="1"/>
        <end position="10"/>
    </location>
</feature>
<feature type="region of interest" description="Disordered" evidence="10">
    <location>
        <begin position="165"/>
        <end position="210"/>
    </location>
</feature>
<feature type="region of interest" description="Disordered" evidence="10">
    <location>
        <begin position="1"/>
        <end position="148"/>
    </location>
</feature>
<dbReference type="InterPro" id="IPR000504">
    <property type="entry name" value="RRM_dom"/>
</dbReference>
<keyword evidence="4" id="KW-0747">Spliceosome</keyword>
<evidence type="ECO:0000313" key="12">
    <source>
        <dbReference type="EMBL" id="KAH7520059.1"/>
    </source>
</evidence>
<dbReference type="PROSITE" id="PS50102">
    <property type="entry name" value="RRM"/>
    <property type="match status" value="3"/>
</dbReference>
<evidence type="ECO:0000256" key="4">
    <source>
        <dbReference type="ARBA" id="ARBA00022728"/>
    </source>
</evidence>
<comment type="caution">
    <text evidence="12">The sequence shown here is derived from an EMBL/GenBank/DDBJ whole genome shotgun (WGS) entry which is preliminary data.</text>
</comment>
<evidence type="ECO:0000256" key="3">
    <source>
        <dbReference type="ARBA" id="ARBA00022664"/>
    </source>
</evidence>
<organism evidence="12 13">
    <name type="scientific">Ziziphus jujuba var. spinosa</name>
    <dbReference type="NCBI Taxonomy" id="714518"/>
    <lineage>
        <taxon>Eukaryota</taxon>
        <taxon>Viridiplantae</taxon>
        <taxon>Streptophyta</taxon>
        <taxon>Embryophyta</taxon>
        <taxon>Tracheophyta</taxon>
        <taxon>Spermatophyta</taxon>
        <taxon>Magnoliopsida</taxon>
        <taxon>eudicotyledons</taxon>
        <taxon>Gunneridae</taxon>
        <taxon>Pentapetalae</taxon>
        <taxon>rosids</taxon>
        <taxon>fabids</taxon>
        <taxon>Rosales</taxon>
        <taxon>Rhamnaceae</taxon>
        <taxon>Paliureae</taxon>
        <taxon>Ziziphus</taxon>
    </lineage>
</organism>
<evidence type="ECO:0000256" key="5">
    <source>
        <dbReference type="ARBA" id="ARBA00022737"/>
    </source>
</evidence>
<dbReference type="SUPFAM" id="SSF54928">
    <property type="entry name" value="RNA-binding domain, RBD"/>
    <property type="match status" value="2"/>
</dbReference>
<evidence type="ECO:0000256" key="2">
    <source>
        <dbReference type="ARBA" id="ARBA00010269"/>
    </source>
</evidence>
<gene>
    <name evidence="12" type="ORF">FEM48_Zijuj08G0103700</name>
</gene>
<dbReference type="NCBIfam" id="TIGR01642">
    <property type="entry name" value="U2AF_lg"/>
    <property type="match status" value="1"/>
</dbReference>
<dbReference type="InterPro" id="IPR006529">
    <property type="entry name" value="U2AF_lg"/>
</dbReference>
<dbReference type="GO" id="GO:0006397">
    <property type="term" value="P:mRNA processing"/>
    <property type="evidence" value="ECO:0007669"/>
    <property type="project" value="UniProtKB-KW"/>
</dbReference>
<dbReference type="CDD" id="cd12232">
    <property type="entry name" value="RRM3_U2AF65"/>
    <property type="match status" value="1"/>
</dbReference>
<dbReference type="EMBL" id="JAEACU010000008">
    <property type="protein sequence ID" value="KAH7520059.1"/>
    <property type="molecule type" value="Genomic_DNA"/>
</dbReference>
<keyword evidence="5" id="KW-0677">Repeat</keyword>
<feature type="domain" description="RRM" evidence="11">
    <location>
        <begin position="451"/>
        <end position="529"/>
    </location>
</feature>
<dbReference type="AlphaFoldDB" id="A0A978UYJ3"/>
<feature type="compositionally biased region" description="Basic and acidic residues" evidence="10">
    <location>
        <begin position="134"/>
        <end position="146"/>
    </location>
</feature>
<dbReference type="SMART" id="SM00360">
    <property type="entry name" value="RRM"/>
    <property type="match status" value="3"/>
</dbReference>
<dbReference type="InterPro" id="IPR035979">
    <property type="entry name" value="RBD_domain_sf"/>
</dbReference>
<feature type="compositionally biased region" description="Basic residues" evidence="10">
    <location>
        <begin position="190"/>
        <end position="204"/>
    </location>
</feature>
<evidence type="ECO:0000256" key="7">
    <source>
        <dbReference type="ARBA" id="ARBA00023187"/>
    </source>
</evidence>
<evidence type="ECO:0000256" key="9">
    <source>
        <dbReference type="PROSITE-ProRule" id="PRU00176"/>
    </source>
</evidence>
<dbReference type="Proteomes" id="UP000813462">
    <property type="component" value="Unassembled WGS sequence"/>
</dbReference>
<dbReference type="PANTHER" id="PTHR23139">
    <property type="entry name" value="RNA-BINDING PROTEIN"/>
    <property type="match status" value="1"/>
</dbReference>
<keyword evidence="3" id="KW-0507">mRNA processing</keyword>
<evidence type="ECO:0000256" key="1">
    <source>
        <dbReference type="ARBA" id="ARBA00004123"/>
    </source>
</evidence>
<dbReference type="GO" id="GO:0008380">
    <property type="term" value="P:RNA splicing"/>
    <property type="evidence" value="ECO:0007669"/>
    <property type="project" value="UniProtKB-KW"/>
</dbReference>
<comment type="similarity">
    <text evidence="2">Belongs to the splicing factor SR family.</text>
</comment>
<evidence type="ECO:0000256" key="8">
    <source>
        <dbReference type="ARBA" id="ARBA00023242"/>
    </source>
</evidence>